<dbReference type="Proteomes" id="UP000002318">
    <property type="component" value="Chromosome"/>
</dbReference>
<keyword evidence="1" id="KW-0732">Signal</keyword>
<feature type="chain" id="PRO_5003150744" evidence="1">
    <location>
        <begin position="25"/>
        <end position="227"/>
    </location>
</feature>
<dbReference type="AlphaFoldDB" id="E1R6E0"/>
<organism evidence="2 3">
    <name type="scientific">Sediminispirochaeta smaragdinae (strain DSM 11293 / JCM 15392 / SEBR 4228)</name>
    <name type="common">Spirochaeta smaragdinae</name>
    <dbReference type="NCBI Taxonomy" id="573413"/>
    <lineage>
        <taxon>Bacteria</taxon>
        <taxon>Pseudomonadati</taxon>
        <taxon>Spirochaetota</taxon>
        <taxon>Spirochaetia</taxon>
        <taxon>Spirochaetales</taxon>
        <taxon>Spirochaetaceae</taxon>
        <taxon>Sediminispirochaeta</taxon>
    </lineage>
</organism>
<protein>
    <submittedName>
        <fullName evidence="2">Uncharacterized protein</fullName>
    </submittedName>
</protein>
<sequence length="227" mass="25526">MNCRFFLFPMAVLLMLLTILPLSAQSLSVDFKSKTEDASHYGAWSSSSGRLVQNDVQQPLAKINFRIPQSGEMDYSFDVHYEGGAIEDRKGGFGIQVFVDRAHPGKSWGDGRSYLLWLNYDEHATYGGKGFRAQVYKSINHHTMTLMKGYDIPLDSAMLTEEHLDRVVPVRLTVNGDTGEVKVWNPLQSGTYYRFFLDKAPDKGAYIALRTNSMAVSFDNLSVHAAR</sequence>
<evidence type="ECO:0000256" key="1">
    <source>
        <dbReference type="SAM" id="SignalP"/>
    </source>
</evidence>
<reference evidence="2 3" key="1">
    <citation type="journal article" date="2010" name="Stand. Genomic Sci.">
        <title>Complete genome sequence of Spirochaeta smaragdinae type strain (SEBR 4228).</title>
        <authorList>
            <person name="Mavromatis K."/>
            <person name="Yasawong M."/>
            <person name="Chertkov O."/>
            <person name="Lapidus A."/>
            <person name="Lucas S."/>
            <person name="Nolan M."/>
            <person name="Del Rio T.G."/>
            <person name="Tice H."/>
            <person name="Cheng J.F."/>
            <person name="Pitluck S."/>
            <person name="Liolios K."/>
            <person name="Ivanova N."/>
            <person name="Tapia R."/>
            <person name="Han C."/>
            <person name="Bruce D."/>
            <person name="Goodwin L."/>
            <person name="Pati A."/>
            <person name="Chen A."/>
            <person name="Palaniappan K."/>
            <person name="Land M."/>
            <person name="Hauser L."/>
            <person name="Chang Y.J."/>
            <person name="Jeffries C.D."/>
            <person name="Detter J.C."/>
            <person name="Rohde M."/>
            <person name="Brambilla E."/>
            <person name="Spring S."/>
            <person name="Goker M."/>
            <person name="Sikorski J."/>
            <person name="Woyke T."/>
            <person name="Bristow J."/>
            <person name="Eisen J.A."/>
            <person name="Markowitz V."/>
            <person name="Hugenholtz P."/>
            <person name="Klenk H.P."/>
            <person name="Kyrpides N.C."/>
        </authorList>
    </citation>
    <scope>NUCLEOTIDE SEQUENCE [LARGE SCALE GENOMIC DNA]</scope>
    <source>
        <strain evidence="3">DSM 11293 / JCM 15392 / SEBR 4228</strain>
    </source>
</reference>
<evidence type="ECO:0000313" key="2">
    <source>
        <dbReference type="EMBL" id="ADK80958.1"/>
    </source>
</evidence>
<feature type="signal peptide" evidence="1">
    <location>
        <begin position="1"/>
        <end position="24"/>
    </location>
</feature>
<name>E1R6E0_SEDSS</name>
<evidence type="ECO:0000313" key="3">
    <source>
        <dbReference type="Proteomes" id="UP000002318"/>
    </source>
</evidence>
<dbReference type="HOGENOM" id="CLU_1165254_0_0_12"/>
<proteinExistence type="predicted"/>
<dbReference type="KEGG" id="ssm:Spirs_1832"/>
<keyword evidence="3" id="KW-1185">Reference proteome</keyword>
<dbReference type="OrthoDB" id="359943at2"/>
<dbReference type="eggNOG" id="ENOG50341KP">
    <property type="taxonomic scope" value="Bacteria"/>
</dbReference>
<accession>E1R6E0</accession>
<dbReference type="RefSeq" id="WP_013254422.1">
    <property type="nucleotide sequence ID" value="NC_014364.1"/>
</dbReference>
<gene>
    <name evidence="2" type="ordered locus">Spirs_1832</name>
</gene>
<dbReference type="EMBL" id="CP002116">
    <property type="protein sequence ID" value="ADK80958.1"/>
    <property type="molecule type" value="Genomic_DNA"/>
</dbReference>